<evidence type="ECO:0000256" key="1">
    <source>
        <dbReference type="SAM" id="MobiDB-lite"/>
    </source>
</evidence>
<gene>
    <name evidence="2" type="ORF">R9X50_00539900</name>
</gene>
<accession>A0AAQ3R930</accession>
<keyword evidence="3" id="KW-1185">Reference proteome</keyword>
<reference evidence="2 3" key="1">
    <citation type="submission" date="2023-11" db="EMBL/GenBank/DDBJ databases">
        <title>An acidophilic fungus is an integral part of prey digestion in a carnivorous sundew plant.</title>
        <authorList>
            <person name="Tsai I.J."/>
        </authorList>
    </citation>
    <scope>NUCLEOTIDE SEQUENCE [LARGE SCALE GENOMIC DNA]</scope>
    <source>
        <strain evidence="2">169a</strain>
    </source>
</reference>
<dbReference type="Proteomes" id="UP001303373">
    <property type="component" value="Chromosome 8"/>
</dbReference>
<feature type="region of interest" description="Disordered" evidence="1">
    <location>
        <begin position="78"/>
        <end position="113"/>
    </location>
</feature>
<evidence type="ECO:0000313" key="2">
    <source>
        <dbReference type="EMBL" id="WPH02534.1"/>
    </source>
</evidence>
<organism evidence="2 3">
    <name type="scientific">Acrodontium crateriforme</name>
    <dbReference type="NCBI Taxonomy" id="150365"/>
    <lineage>
        <taxon>Eukaryota</taxon>
        <taxon>Fungi</taxon>
        <taxon>Dikarya</taxon>
        <taxon>Ascomycota</taxon>
        <taxon>Pezizomycotina</taxon>
        <taxon>Dothideomycetes</taxon>
        <taxon>Dothideomycetidae</taxon>
        <taxon>Mycosphaerellales</taxon>
        <taxon>Teratosphaeriaceae</taxon>
        <taxon>Acrodontium</taxon>
    </lineage>
</organism>
<feature type="region of interest" description="Disordered" evidence="1">
    <location>
        <begin position="23"/>
        <end position="50"/>
    </location>
</feature>
<name>A0AAQ3R930_9PEZI</name>
<protein>
    <submittedName>
        <fullName evidence="2">Uncharacterized protein</fullName>
    </submittedName>
</protein>
<sequence>MTDSSGFPISPIRVNRPELTISPAAINSEPVELDSTPASPETVKRRGSKTTMLEMALTPEEQEKRAQLISERKGNPAVLVDIPQTPGPDQLERAVSSSADDETQIEAAKPESS</sequence>
<dbReference type="AlphaFoldDB" id="A0AAQ3R930"/>
<dbReference type="EMBL" id="CP138587">
    <property type="protein sequence ID" value="WPH02534.1"/>
    <property type="molecule type" value="Genomic_DNA"/>
</dbReference>
<proteinExistence type="predicted"/>
<evidence type="ECO:0000313" key="3">
    <source>
        <dbReference type="Proteomes" id="UP001303373"/>
    </source>
</evidence>